<sequence length="1327" mass="151112">MELRQRVRAASASASLHFGRKTVDDPDSVSFWLCEGFKKKNVRGKKNESLETALRQWDMLSILDNPDLHFMNEATGIVVPRGDEIGKFVSDRDVVRICTGDELGKLLEKFACRDLEVDAELMGSNKSNTSIGAALFKLRKIGNSNPTIKMIQKTFEDRQSPQGGDEADLLERFPEIDPVFDNREVEELPKDTPPKCDMCDVSWPDDATGRMHRLTKSGIITHHGCAQFAADVLAHYPDIQTREQIIEAPNLSDVNRPGAFHVTVHRAMDLPGVQLLGTQAPYAKLSLLPWKEPFQTKPAENGGRNPLWKSMHDNVMQFSHMYNSTITPIPLLEVEIWNSNYISDDLVACTLLDMTPLLRYPHVEAKRWFTLSSRVQAPIAMMNQSTGQPKVLLSIKFVPFEGSNTSDNEHKFRVHQLKSIGLAIPNCAVCDRVIMNVIKGAWGYRCEYCGIDVHKACIMKAMTKCECKRLEDTNDSALSREKEQLAKATKKKRDDSPVQIERNGSIFKVLNNNVSRLVGELFVNFQGLHLCTKQCQPDKNFHAKNIFEGDTYCRLIFDDTVHETSPVLKSADPMYHEKVCFKSQNRNSVFRIEIIDFSTDACIGEMKITLFQLLQREADRLVRTDPILKKLRDPLRRMSLATHVKDGANDPDRDFFEVHDPNRYVLTLPASAAKSSNSEKKKIGFALLNVEYIETKKDLLRIRLDEEDLLMKREENDVTVETLRNTVDRFSRVIRVFQWADMEYDNIISWKNKKKSAVCVLIFVYCCVFMDLEYAGAYIMLGILLYMLYQLHLRLEGSFVKRWIGYMDYDLEQINELKLHRPLAELRVAVHEAILSEKTNEMLKKSQSVLKDMASAKFYVRIKFLPNDKKRAELGGDTIFIPSGYDEAIVAWTHPIDKSKRPVWRNASVLNSATTHSSSSTLSQFITKQRKEYPFRNFNISWRHNPLVCECERCVSYRVFQPETLPVENVENPATDQLSDTCGIDHHAFYFPIPQACRKNFTGRNDLAPWRLFPGILQFDLCISLNGEARETPDLIAASGSIPLRNARSKGSQSTHEMFIPLHTSPSALTDLSPTSMPASPANISSQSPDTEEEDRLLVRVEFCPPAANSTDPTRSAATSVTKDENEPKQPLLLQKMESNAPSIVSHAERNLSEFVCESLIEKEASNVIGGHFLDAFWKIKDTLRNVQNEIGNACGIVASVENLLNWTHPWKTGVAFTVVLFGFIVFSFIPGRWLVLIFGLSEFGAAFIEDLPPSNHVRNMLWNFLSSVPTDQDLIDVYDSEREIYLKKQRGRKEREEEETQRLRHHALWTGTVSSKGEHDRHYKVR</sequence>
<evidence type="ECO:0000256" key="4">
    <source>
        <dbReference type="SAM" id="Phobius"/>
    </source>
</evidence>
<dbReference type="CDD" id="cd00029">
    <property type="entry name" value="C1"/>
    <property type="match status" value="1"/>
</dbReference>
<dbReference type="OMA" id="QFDLCIS"/>
<feature type="compositionally biased region" description="Polar residues" evidence="3">
    <location>
        <begin position="1065"/>
        <end position="1089"/>
    </location>
</feature>
<evidence type="ECO:0000256" key="2">
    <source>
        <dbReference type="ARBA" id="ARBA00022833"/>
    </source>
</evidence>
<keyword evidence="8" id="KW-1185">Reference proteome</keyword>
<feature type="region of interest" description="Disordered" evidence="3">
    <location>
        <begin position="1065"/>
        <end position="1092"/>
    </location>
</feature>
<dbReference type="Pfam" id="PF00168">
    <property type="entry name" value="C2"/>
    <property type="match status" value="2"/>
</dbReference>
<dbReference type="Pfam" id="PF00130">
    <property type="entry name" value="C1_1"/>
    <property type="match status" value="1"/>
</dbReference>
<keyword evidence="2" id="KW-0862">Zinc</keyword>
<dbReference type="VEuPathDB" id="FungiDB:PYU1_G013499"/>
<feature type="domain" description="Phorbol-ester/DAG-type" evidence="6">
    <location>
        <begin position="409"/>
        <end position="465"/>
    </location>
</feature>
<dbReference type="EnsemblProtists" id="PYU1_T013528">
    <property type="protein sequence ID" value="PYU1_T013528"/>
    <property type="gene ID" value="PYU1_G013499"/>
</dbReference>
<name>K3X8H9_GLOUD</name>
<feature type="transmembrane region" description="Helical" evidence="4">
    <location>
        <begin position="1215"/>
        <end position="1236"/>
    </location>
</feature>
<dbReference type="SUPFAM" id="SSF57889">
    <property type="entry name" value="Cysteine-rich domain"/>
    <property type="match status" value="1"/>
</dbReference>
<dbReference type="Gene3D" id="3.30.60.20">
    <property type="match status" value="1"/>
</dbReference>
<feature type="region of interest" description="Disordered" evidence="3">
    <location>
        <begin position="1107"/>
        <end position="1130"/>
    </location>
</feature>
<dbReference type="PROSITE" id="PS50004">
    <property type="entry name" value="C2"/>
    <property type="match status" value="1"/>
</dbReference>
<dbReference type="SMART" id="SM00109">
    <property type="entry name" value="C1"/>
    <property type="match status" value="1"/>
</dbReference>
<dbReference type="GO" id="GO:0046872">
    <property type="term" value="F:metal ion binding"/>
    <property type="evidence" value="ECO:0007669"/>
    <property type="project" value="UniProtKB-KW"/>
</dbReference>
<reference evidence="8" key="1">
    <citation type="journal article" date="2010" name="Genome Biol.">
        <title>Genome sequence of the necrotrophic plant pathogen Pythium ultimum reveals original pathogenicity mechanisms and effector repertoire.</title>
        <authorList>
            <person name="Levesque C.A."/>
            <person name="Brouwer H."/>
            <person name="Cano L."/>
            <person name="Hamilton J.P."/>
            <person name="Holt C."/>
            <person name="Huitema E."/>
            <person name="Raffaele S."/>
            <person name="Robideau G.P."/>
            <person name="Thines M."/>
            <person name="Win J."/>
            <person name="Zerillo M.M."/>
            <person name="Beakes G.W."/>
            <person name="Boore J.L."/>
            <person name="Busam D."/>
            <person name="Dumas B."/>
            <person name="Ferriera S."/>
            <person name="Fuerstenberg S.I."/>
            <person name="Gachon C.M."/>
            <person name="Gaulin E."/>
            <person name="Govers F."/>
            <person name="Grenville-Briggs L."/>
            <person name="Horner N."/>
            <person name="Hostetler J."/>
            <person name="Jiang R.H."/>
            <person name="Johnson J."/>
            <person name="Krajaejun T."/>
            <person name="Lin H."/>
            <person name="Meijer H.J."/>
            <person name="Moore B."/>
            <person name="Morris P."/>
            <person name="Phuntmart V."/>
            <person name="Puiu D."/>
            <person name="Shetty J."/>
            <person name="Stajich J.E."/>
            <person name="Tripathy S."/>
            <person name="Wawra S."/>
            <person name="van West P."/>
            <person name="Whitty B.R."/>
            <person name="Coutinho P.M."/>
            <person name="Henrissat B."/>
            <person name="Martin F."/>
            <person name="Thomas P.D."/>
            <person name="Tyler B.M."/>
            <person name="De Vries R.P."/>
            <person name="Kamoun S."/>
            <person name="Yandell M."/>
            <person name="Tisserat N."/>
            <person name="Buell C.R."/>
        </authorList>
    </citation>
    <scope>NUCLEOTIDE SEQUENCE</scope>
    <source>
        <strain evidence="8">DAOM:BR144</strain>
    </source>
</reference>
<organism evidence="7 8">
    <name type="scientific">Globisporangium ultimum (strain ATCC 200006 / CBS 805.95 / DAOM BR144)</name>
    <name type="common">Pythium ultimum</name>
    <dbReference type="NCBI Taxonomy" id="431595"/>
    <lineage>
        <taxon>Eukaryota</taxon>
        <taxon>Sar</taxon>
        <taxon>Stramenopiles</taxon>
        <taxon>Oomycota</taxon>
        <taxon>Peronosporomycetes</taxon>
        <taxon>Pythiales</taxon>
        <taxon>Pythiaceae</taxon>
        <taxon>Globisporangium</taxon>
    </lineage>
</organism>
<dbReference type="InterPro" id="IPR035892">
    <property type="entry name" value="C2_domain_sf"/>
</dbReference>
<dbReference type="InterPro" id="IPR046349">
    <property type="entry name" value="C1-like_sf"/>
</dbReference>
<keyword evidence="4" id="KW-0812">Transmembrane</keyword>
<evidence type="ECO:0000256" key="3">
    <source>
        <dbReference type="SAM" id="MobiDB-lite"/>
    </source>
</evidence>
<reference evidence="8" key="2">
    <citation type="submission" date="2010-04" db="EMBL/GenBank/DDBJ databases">
        <authorList>
            <person name="Buell R."/>
            <person name="Hamilton J."/>
            <person name="Hostetler J."/>
        </authorList>
    </citation>
    <scope>NUCLEOTIDE SEQUENCE [LARGE SCALE GENOMIC DNA]</scope>
    <source>
        <strain evidence="8">DAOM:BR144</strain>
    </source>
</reference>
<reference evidence="7" key="3">
    <citation type="submission" date="2015-02" db="UniProtKB">
        <authorList>
            <consortium name="EnsemblProtists"/>
        </authorList>
    </citation>
    <scope>IDENTIFICATION</scope>
    <source>
        <strain evidence="7">DAOM BR144</strain>
    </source>
</reference>
<feature type="domain" description="C2" evidence="5">
    <location>
        <begin position="241"/>
        <end position="369"/>
    </location>
</feature>
<dbReference type="SMART" id="SM00239">
    <property type="entry name" value="C2"/>
    <property type="match status" value="2"/>
</dbReference>
<dbReference type="eggNOG" id="ENOG502QR2E">
    <property type="taxonomic scope" value="Eukaryota"/>
</dbReference>
<evidence type="ECO:0000256" key="1">
    <source>
        <dbReference type="ARBA" id="ARBA00022723"/>
    </source>
</evidence>
<evidence type="ECO:0000259" key="6">
    <source>
        <dbReference type="PROSITE" id="PS50081"/>
    </source>
</evidence>
<keyword evidence="4" id="KW-0472">Membrane</keyword>
<evidence type="ECO:0000313" key="8">
    <source>
        <dbReference type="Proteomes" id="UP000019132"/>
    </source>
</evidence>
<evidence type="ECO:0000259" key="5">
    <source>
        <dbReference type="PROSITE" id="PS50004"/>
    </source>
</evidence>
<feature type="compositionally biased region" description="Polar residues" evidence="3">
    <location>
        <begin position="1108"/>
        <end position="1121"/>
    </location>
</feature>
<dbReference type="CDD" id="cd00030">
    <property type="entry name" value="C2"/>
    <property type="match status" value="1"/>
</dbReference>
<dbReference type="InterPro" id="IPR000008">
    <property type="entry name" value="C2_dom"/>
</dbReference>
<protein>
    <submittedName>
        <fullName evidence="7">Uncharacterized protein</fullName>
    </submittedName>
</protein>
<dbReference type="InterPro" id="IPR002219">
    <property type="entry name" value="PKC_DAG/PE"/>
</dbReference>
<evidence type="ECO:0000313" key="7">
    <source>
        <dbReference type="EnsemblProtists" id="PYU1_T013528"/>
    </source>
</evidence>
<dbReference type="SUPFAM" id="SSF49562">
    <property type="entry name" value="C2 domain (Calcium/lipid-binding domain, CaLB)"/>
    <property type="match status" value="2"/>
</dbReference>
<proteinExistence type="predicted"/>
<dbReference type="STRING" id="431595.K3X8H9"/>
<keyword evidence="1" id="KW-0479">Metal-binding</keyword>
<accession>K3X8H9</accession>
<dbReference type="HOGENOM" id="CLU_005816_0_0_1"/>
<keyword evidence="4" id="KW-1133">Transmembrane helix</keyword>
<dbReference type="EMBL" id="GL376593">
    <property type="status" value="NOT_ANNOTATED_CDS"/>
    <property type="molecule type" value="Genomic_DNA"/>
</dbReference>
<dbReference type="Proteomes" id="UP000019132">
    <property type="component" value="Unassembled WGS sequence"/>
</dbReference>
<dbReference type="InParanoid" id="K3X8H9"/>
<dbReference type="Gene3D" id="2.60.40.150">
    <property type="entry name" value="C2 domain"/>
    <property type="match status" value="2"/>
</dbReference>
<dbReference type="PROSITE" id="PS50081">
    <property type="entry name" value="ZF_DAG_PE_2"/>
    <property type="match status" value="1"/>
</dbReference>